<dbReference type="InterPro" id="IPR011250">
    <property type="entry name" value="OMP/PagP_B-barrel"/>
</dbReference>
<name>A0A4R3LGE6_9GAMM</name>
<sequence>MKQNRLMAAVTLGLFAAAGVAQAADGWYVAPSVGYYNNDKDRLTEEGSVFGALGIGKYFNNNAALEFAIDRTNRTNDWPASGSFQNMAATLTYRQFFGEGAFKPYVLVGGGASLHERDGFDRGWDFVAQAGAGLAYDFSERVRGRAEAFYRYDFDDESVPGADNFGDWVLALGVQVALGEIAPPPPPAAPPPPPPPPAEPHCSELDSDGDGVNNCDDRCPNTPAGTVVGPDGCELQVAIDLRGVEFDFDKATLRPESRQTLDEATEVLRQYPDIRVEVAGHTDSVGSDQYNQGLSERRAKAVFDYLVGNGIDSGRLNARGYGESSPIADNATREGRQRNRRVELVVQ</sequence>
<dbReference type="InterPro" id="IPR006665">
    <property type="entry name" value="OmpA-like"/>
</dbReference>
<proteinExistence type="predicted"/>
<keyword evidence="15" id="KW-1185">Reference proteome</keyword>
<evidence type="ECO:0000313" key="15">
    <source>
        <dbReference type="Proteomes" id="UP000294599"/>
    </source>
</evidence>
<gene>
    <name evidence="14" type="ORF">EDC25_10631</name>
</gene>
<dbReference type="Gene3D" id="2.40.160.20">
    <property type="match status" value="1"/>
</dbReference>
<dbReference type="GO" id="GO:0006811">
    <property type="term" value="P:monoatomic ion transport"/>
    <property type="evidence" value="ECO:0007669"/>
    <property type="project" value="UniProtKB-KW"/>
</dbReference>
<dbReference type="SUPFAM" id="SSF103647">
    <property type="entry name" value="TSP type-3 repeat"/>
    <property type="match status" value="1"/>
</dbReference>
<evidence type="ECO:0000256" key="12">
    <source>
        <dbReference type="SAM" id="SignalP"/>
    </source>
</evidence>
<evidence type="ECO:0000256" key="4">
    <source>
        <dbReference type="ARBA" id="ARBA00022692"/>
    </source>
</evidence>
<dbReference type="PROSITE" id="PS01068">
    <property type="entry name" value="OMPA_1"/>
    <property type="match status" value="1"/>
</dbReference>
<dbReference type="GO" id="GO:0046930">
    <property type="term" value="C:pore complex"/>
    <property type="evidence" value="ECO:0007669"/>
    <property type="project" value="UniProtKB-KW"/>
</dbReference>
<keyword evidence="8 10" id="KW-0472">Membrane</keyword>
<dbReference type="PROSITE" id="PS51123">
    <property type="entry name" value="OMPA_2"/>
    <property type="match status" value="1"/>
</dbReference>
<dbReference type="Pfam" id="PF00691">
    <property type="entry name" value="OmpA"/>
    <property type="match status" value="1"/>
</dbReference>
<accession>A0A4R3LGE6</accession>
<dbReference type="SUPFAM" id="SSF103088">
    <property type="entry name" value="OmpA-like"/>
    <property type="match status" value="1"/>
</dbReference>
<keyword evidence="4" id="KW-0812">Transmembrane</keyword>
<organism evidence="14 15">
    <name type="scientific">Pseudofulvimonas gallinarii</name>
    <dbReference type="NCBI Taxonomy" id="634155"/>
    <lineage>
        <taxon>Bacteria</taxon>
        <taxon>Pseudomonadati</taxon>
        <taxon>Pseudomonadota</taxon>
        <taxon>Gammaproteobacteria</taxon>
        <taxon>Lysobacterales</taxon>
        <taxon>Rhodanobacteraceae</taxon>
        <taxon>Pseudofulvimonas</taxon>
    </lineage>
</organism>
<comment type="subcellular location">
    <subcellularLocation>
        <location evidence="1">Cell outer membrane</location>
        <topology evidence="1">Multi-pass membrane protein</topology>
    </subcellularLocation>
</comment>
<keyword evidence="7" id="KW-0626">Porin</keyword>
<feature type="compositionally biased region" description="Pro residues" evidence="11">
    <location>
        <begin position="182"/>
        <end position="199"/>
    </location>
</feature>
<keyword evidence="9" id="KW-0998">Cell outer membrane</keyword>
<comment type="caution">
    <text evidence="14">The sequence shown here is derived from an EMBL/GenBank/DDBJ whole genome shotgun (WGS) entry which is preliminary data.</text>
</comment>
<evidence type="ECO:0000256" key="2">
    <source>
        <dbReference type="ARBA" id="ARBA00022448"/>
    </source>
</evidence>
<dbReference type="SUPFAM" id="SSF56925">
    <property type="entry name" value="OMPA-like"/>
    <property type="match status" value="1"/>
</dbReference>
<evidence type="ECO:0000256" key="11">
    <source>
        <dbReference type="SAM" id="MobiDB-lite"/>
    </source>
</evidence>
<dbReference type="Proteomes" id="UP000294599">
    <property type="component" value="Unassembled WGS sequence"/>
</dbReference>
<evidence type="ECO:0000256" key="3">
    <source>
        <dbReference type="ARBA" id="ARBA00022452"/>
    </source>
</evidence>
<dbReference type="RefSeq" id="WP_132577293.1">
    <property type="nucleotide sequence ID" value="NZ_JBHLWF010000031.1"/>
</dbReference>
<dbReference type="GO" id="GO:0005509">
    <property type="term" value="F:calcium ion binding"/>
    <property type="evidence" value="ECO:0007669"/>
    <property type="project" value="InterPro"/>
</dbReference>
<dbReference type="PANTHER" id="PTHR30329:SF21">
    <property type="entry name" value="LIPOPROTEIN YIAD-RELATED"/>
    <property type="match status" value="1"/>
</dbReference>
<evidence type="ECO:0000256" key="9">
    <source>
        <dbReference type="ARBA" id="ARBA00023237"/>
    </source>
</evidence>
<dbReference type="InterPro" id="IPR027385">
    <property type="entry name" value="Beta-barrel_OMP"/>
</dbReference>
<dbReference type="InterPro" id="IPR050330">
    <property type="entry name" value="Bact_OuterMem_StrucFunc"/>
</dbReference>
<evidence type="ECO:0000256" key="10">
    <source>
        <dbReference type="PROSITE-ProRule" id="PRU00473"/>
    </source>
</evidence>
<feature type="signal peptide" evidence="12">
    <location>
        <begin position="1"/>
        <end position="23"/>
    </location>
</feature>
<dbReference type="EMBL" id="SMAF01000006">
    <property type="protein sequence ID" value="TCS99193.1"/>
    <property type="molecule type" value="Genomic_DNA"/>
</dbReference>
<reference evidence="14 15" key="1">
    <citation type="submission" date="2019-03" db="EMBL/GenBank/DDBJ databases">
        <title>Genomic Encyclopedia of Type Strains, Phase IV (KMG-IV): sequencing the most valuable type-strain genomes for metagenomic binning, comparative biology and taxonomic classification.</title>
        <authorList>
            <person name="Goeker M."/>
        </authorList>
    </citation>
    <scope>NUCLEOTIDE SEQUENCE [LARGE SCALE GENOMIC DNA]</scope>
    <source>
        <strain evidence="14 15">DSM 21944</strain>
    </source>
</reference>
<feature type="domain" description="OmpA-like" evidence="13">
    <location>
        <begin position="233"/>
        <end position="347"/>
    </location>
</feature>
<dbReference type="Pfam" id="PF13505">
    <property type="entry name" value="OMP_b-brl"/>
    <property type="match status" value="1"/>
</dbReference>
<dbReference type="InterPro" id="IPR036737">
    <property type="entry name" value="OmpA-like_sf"/>
</dbReference>
<evidence type="ECO:0000256" key="6">
    <source>
        <dbReference type="ARBA" id="ARBA00023065"/>
    </source>
</evidence>
<feature type="region of interest" description="Disordered" evidence="11">
    <location>
        <begin position="181"/>
        <end position="217"/>
    </location>
</feature>
<dbReference type="InterPro" id="IPR028974">
    <property type="entry name" value="TSP_type-3_rpt"/>
</dbReference>
<protein>
    <submittedName>
        <fullName evidence="14">OOP family OmpA-OmpF porin</fullName>
    </submittedName>
</protein>
<keyword evidence="6" id="KW-0406">Ion transport</keyword>
<dbReference type="Gene3D" id="3.30.1330.60">
    <property type="entry name" value="OmpA-like domain"/>
    <property type="match status" value="1"/>
</dbReference>
<evidence type="ECO:0000259" key="13">
    <source>
        <dbReference type="PROSITE" id="PS51123"/>
    </source>
</evidence>
<dbReference type="InterPro" id="IPR006664">
    <property type="entry name" value="OMP_bac"/>
</dbReference>
<dbReference type="PANTHER" id="PTHR30329">
    <property type="entry name" value="STATOR ELEMENT OF FLAGELLAR MOTOR COMPLEX"/>
    <property type="match status" value="1"/>
</dbReference>
<keyword evidence="3" id="KW-1134">Transmembrane beta strand</keyword>
<dbReference type="GO" id="GO:0015288">
    <property type="term" value="F:porin activity"/>
    <property type="evidence" value="ECO:0007669"/>
    <property type="project" value="UniProtKB-KW"/>
</dbReference>
<keyword evidence="5 12" id="KW-0732">Signal</keyword>
<feature type="region of interest" description="Disordered" evidence="11">
    <location>
        <begin position="320"/>
        <end position="339"/>
    </location>
</feature>
<dbReference type="GO" id="GO:0009279">
    <property type="term" value="C:cell outer membrane"/>
    <property type="evidence" value="ECO:0007669"/>
    <property type="project" value="UniProtKB-SubCell"/>
</dbReference>
<dbReference type="OrthoDB" id="1149075at2"/>
<dbReference type="AlphaFoldDB" id="A0A4R3LGE6"/>
<keyword evidence="2" id="KW-0813">Transport</keyword>
<dbReference type="InterPro" id="IPR006690">
    <property type="entry name" value="OMPA-like_CS"/>
</dbReference>
<evidence type="ECO:0000256" key="5">
    <source>
        <dbReference type="ARBA" id="ARBA00022729"/>
    </source>
</evidence>
<dbReference type="PRINTS" id="PR01021">
    <property type="entry name" value="OMPADOMAIN"/>
</dbReference>
<evidence type="ECO:0000256" key="7">
    <source>
        <dbReference type="ARBA" id="ARBA00023114"/>
    </source>
</evidence>
<evidence type="ECO:0000313" key="14">
    <source>
        <dbReference type="EMBL" id="TCS99193.1"/>
    </source>
</evidence>
<dbReference type="CDD" id="cd07185">
    <property type="entry name" value="OmpA_C-like"/>
    <property type="match status" value="1"/>
</dbReference>
<evidence type="ECO:0000256" key="1">
    <source>
        <dbReference type="ARBA" id="ARBA00004571"/>
    </source>
</evidence>
<feature type="chain" id="PRO_5030099289" evidence="12">
    <location>
        <begin position="24"/>
        <end position="347"/>
    </location>
</feature>
<evidence type="ECO:0000256" key="8">
    <source>
        <dbReference type="ARBA" id="ARBA00023136"/>
    </source>
</evidence>